<evidence type="ECO:0000256" key="1">
    <source>
        <dbReference type="ARBA" id="ARBA00005721"/>
    </source>
</evidence>
<dbReference type="GeneID" id="69518310"/>
<evidence type="ECO:0000256" key="2">
    <source>
        <dbReference type="SAM" id="MobiDB-lite"/>
    </source>
</evidence>
<dbReference type="EnsemblBacteria" id="AAF11618">
    <property type="protein sequence ID" value="AAF11618"/>
    <property type="gene ID" value="DR_2068"/>
</dbReference>
<dbReference type="SMR" id="Q9RSQ6"/>
<dbReference type="PATRIC" id="fig|243230.17.peg.2293"/>
<protein>
    <submittedName>
        <fullName evidence="3">Alkaline shock protein-related protein</fullName>
    </submittedName>
</protein>
<gene>
    <name evidence="3" type="ordered locus">DR_2068</name>
</gene>
<reference evidence="3 4" key="1">
    <citation type="journal article" date="1999" name="Science">
        <title>Genome sequence of the radioresistant bacterium Deinococcus radiodurans R1.</title>
        <authorList>
            <person name="White O."/>
            <person name="Eisen J.A."/>
            <person name="Heidelberg J.F."/>
            <person name="Hickey E.K."/>
            <person name="Peterson J.D."/>
            <person name="Dodson R.J."/>
            <person name="Haft D.H."/>
            <person name="Gwinn M.L."/>
            <person name="Nelson W.C."/>
            <person name="Richardson D.L."/>
            <person name="Moffat K.S."/>
            <person name="Qin H."/>
            <person name="Jiang L."/>
            <person name="Pamphile W."/>
            <person name="Crosby M."/>
            <person name="Shen M."/>
            <person name="Vamathevan J.J."/>
            <person name="Lam P."/>
            <person name="McDonald L."/>
            <person name="Utterback T."/>
            <person name="Zalewski C."/>
            <person name="Makarova K.S."/>
            <person name="Aravind L."/>
            <person name="Daly M.J."/>
            <person name="Minton K.W."/>
            <person name="Fleischmann R.D."/>
            <person name="Ketchum K.A."/>
            <person name="Nelson K.E."/>
            <person name="Salzberg S."/>
            <person name="Smith H.O."/>
            <person name="Venter J.C."/>
            <person name="Fraser C.M."/>
        </authorList>
    </citation>
    <scope>NUCLEOTIDE SEQUENCE [LARGE SCALE GENOMIC DNA]</scope>
    <source>
        <strain evidence="4">ATCC 13939 / DSM 20539 / JCM 16871 / LMG 4051 / NBRC 15346 / NCIMB 9279 / R1 / VKM B-1422</strain>
    </source>
</reference>
<evidence type="ECO:0000313" key="4">
    <source>
        <dbReference type="Proteomes" id="UP000002524"/>
    </source>
</evidence>
<accession>Q9RSQ6</accession>
<sequence>MTTPEVDISKSVLLDIASTTLDHIEGVEIAPAPLKVGEVIRNQPGARRPRALRVTREGQEVTVDVGLNIEYGQHLVKVSQQAQRSICENIELMTGLKVKTVNISVQGVCVPKEQPGARAQSSVKPSATAKGQGAS</sequence>
<dbReference type="HOGENOM" id="CLU_113198_5_0_0"/>
<dbReference type="eggNOG" id="COG1302">
    <property type="taxonomic scope" value="Bacteria"/>
</dbReference>
<dbReference type="OrthoDB" id="73349at2"/>
<dbReference type="EMBL" id="AE000513">
    <property type="protein sequence ID" value="AAF11618.1"/>
    <property type="molecule type" value="Genomic_DNA"/>
</dbReference>
<evidence type="ECO:0000313" key="3">
    <source>
        <dbReference type="EMBL" id="AAF11618.1"/>
    </source>
</evidence>
<dbReference type="InterPro" id="IPR005531">
    <property type="entry name" value="Asp23"/>
</dbReference>
<proteinExistence type="inferred from homology"/>
<dbReference type="PaxDb" id="243230-DR_2068"/>
<feature type="region of interest" description="Disordered" evidence="2">
    <location>
        <begin position="114"/>
        <end position="135"/>
    </location>
</feature>
<keyword evidence="4" id="KW-1185">Reference proteome</keyword>
<dbReference type="PANTHER" id="PTHR34297">
    <property type="entry name" value="HYPOTHETICAL CYTOSOLIC PROTEIN-RELATED"/>
    <property type="match status" value="1"/>
</dbReference>
<name>Q9RSQ6_DEIRA</name>
<dbReference type="InParanoid" id="Q9RSQ6"/>
<dbReference type="RefSeq" id="WP_010888699.1">
    <property type="nucleotide sequence ID" value="NC_001263.1"/>
</dbReference>
<dbReference type="PIR" id="F75318">
    <property type="entry name" value="F75318"/>
</dbReference>
<dbReference type="Proteomes" id="UP000002524">
    <property type="component" value="Chromosome 1"/>
</dbReference>
<dbReference type="AlphaFoldDB" id="Q9RSQ6"/>
<dbReference type="DNASU" id="1797390"/>
<dbReference type="PANTHER" id="PTHR34297:SF1">
    <property type="entry name" value="ASP23_GLS24 FAMILY ENVELOPE STRESS RESPONSE PROTEIN"/>
    <property type="match status" value="1"/>
</dbReference>
<dbReference type="KEGG" id="dra:DR_2068"/>
<comment type="similarity">
    <text evidence="1">Belongs to the asp23 family.</text>
</comment>
<dbReference type="STRING" id="243230.DR_2068"/>
<dbReference type="Pfam" id="PF03780">
    <property type="entry name" value="Asp23"/>
    <property type="match status" value="1"/>
</dbReference>
<organism evidence="3 4">
    <name type="scientific">Deinococcus radiodurans (strain ATCC 13939 / DSM 20539 / JCM 16871 / CCUG 27074 / LMG 4051 / NBRC 15346 / NCIMB 9279 / VKM B-1422 / R1)</name>
    <dbReference type="NCBI Taxonomy" id="243230"/>
    <lineage>
        <taxon>Bacteria</taxon>
        <taxon>Thermotogati</taxon>
        <taxon>Deinococcota</taxon>
        <taxon>Deinococci</taxon>
        <taxon>Deinococcales</taxon>
        <taxon>Deinococcaceae</taxon>
        <taxon>Deinococcus</taxon>
    </lineage>
</organism>